<keyword evidence="1" id="KW-0812">Transmembrane</keyword>
<sequence>MRFAIFPLFLTFSPIFANENFKFLVNSNEEFCFFIDNAQQDTHKIHAMVLGSNNPVDVVVYDRDRNSFHTSPLETTHHFTLNVNYAALCFITPHHSTKVHLSVRKEQSQKGLNEIANEMLAKTNIIEDFMKVCLKIAYTLRDAQVQQKAHNMIEKQARTSSEELFERFNFWATINTLVMVFAVGAQVMFIRAMLGDHRLFEKTFSRFSSLEF</sequence>
<reference evidence="4 5" key="1">
    <citation type="submission" date="2020-04" db="EMBL/GenBank/DDBJ databases">
        <authorList>
            <person name="Laetsch R D."/>
            <person name="Stevens L."/>
            <person name="Kumar S."/>
            <person name="Blaxter L. M."/>
        </authorList>
    </citation>
    <scope>NUCLEOTIDE SEQUENCE [LARGE SCALE GENOMIC DNA]</scope>
</reference>
<feature type="domain" description="GOLD" evidence="3">
    <location>
        <begin position="20"/>
        <end position="195"/>
    </location>
</feature>
<dbReference type="Pfam" id="PF01105">
    <property type="entry name" value="EMP24_GP25L"/>
    <property type="match status" value="1"/>
</dbReference>
<dbReference type="InterPro" id="IPR009038">
    <property type="entry name" value="GOLD_dom"/>
</dbReference>
<evidence type="ECO:0000313" key="5">
    <source>
        <dbReference type="Proteomes" id="UP000494206"/>
    </source>
</evidence>
<feature type="chain" id="PRO_5035919107" description="GOLD domain-containing protein" evidence="2">
    <location>
        <begin position="18"/>
        <end position="212"/>
    </location>
</feature>
<comment type="caution">
    <text evidence="4">The sequence shown here is derived from an EMBL/GenBank/DDBJ whole genome shotgun (WGS) entry which is preliminary data.</text>
</comment>
<evidence type="ECO:0000313" key="4">
    <source>
        <dbReference type="EMBL" id="CAB3406839.1"/>
    </source>
</evidence>
<dbReference type="Proteomes" id="UP000494206">
    <property type="component" value="Unassembled WGS sequence"/>
</dbReference>
<name>A0A8S1F575_9PELO</name>
<keyword evidence="1" id="KW-0472">Membrane</keyword>
<keyword evidence="2" id="KW-0732">Signal</keyword>
<feature type="signal peptide" evidence="2">
    <location>
        <begin position="1"/>
        <end position="17"/>
    </location>
</feature>
<organism evidence="4 5">
    <name type="scientific">Caenorhabditis bovis</name>
    <dbReference type="NCBI Taxonomy" id="2654633"/>
    <lineage>
        <taxon>Eukaryota</taxon>
        <taxon>Metazoa</taxon>
        <taxon>Ecdysozoa</taxon>
        <taxon>Nematoda</taxon>
        <taxon>Chromadorea</taxon>
        <taxon>Rhabditida</taxon>
        <taxon>Rhabditina</taxon>
        <taxon>Rhabditomorpha</taxon>
        <taxon>Rhabditoidea</taxon>
        <taxon>Rhabditidae</taxon>
        <taxon>Peloderinae</taxon>
        <taxon>Caenorhabditis</taxon>
    </lineage>
</organism>
<accession>A0A8S1F575</accession>
<dbReference type="EMBL" id="CADEPM010000005">
    <property type="protein sequence ID" value="CAB3406839.1"/>
    <property type="molecule type" value="Genomic_DNA"/>
</dbReference>
<keyword evidence="1" id="KW-1133">Transmembrane helix</keyword>
<evidence type="ECO:0000256" key="1">
    <source>
        <dbReference type="SAM" id="Phobius"/>
    </source>
</evidence>
<evidence type="ECO:0000256" key="2">
    <source>
        <dbReference type="SAM" id="SignalP"/>
    </source>
</evidence>
<keyword evidence="5" id="KW-1185">Reference proteome</keyword>
<protein>
    <recommendedName>
        <fullName evidence="3">GOLD domain-containing protein</fullName>
    </recommendedName>
</protein>
<dbReference type="AlphaFoldDB" id="A0A8S1F575"/>
<feature type="transmembrane region" description="Helical" evidence="1">
    <location>
        <begin position="168"/>
        <end position="190"/>
    </location>
</feature>
<evidence type="ECO:0000259" key="3">
    <source>
        <dbReference type="SMART" id="SM01190"/>
    </source>
</evidence>
<dbReference type="SMART" id="SM01190">
    <property type="entry name" value="EMP24_GP25L"/>
    <property type="match status" value="1"/>
</dbReference>
<proteinExistence type="predicted"/>
<gene>
    <name evidence="4" type="ORF">CBOVIS_LOCUS8852</name>
</gene>